<keyword evidence="3" id="KW-1185">Reference proteome</keyword>
<evidence type="ECO:0000313" key="3">
    <source>
        <dbReference type="Proteomes" id="UP001241747"/>
    </source>
</evidence>
<sequence length="349" mass="36641">MTCFVHLFRRFPHRRSLTGRCLLVALGLVAGVSWVSEAGAQSLQFLGSQAAPPQAGPFAAPPPGGGARSSVLAPGTGSAPSSGGREPHAVLPSAPAGKAALGVFARFGQEGAPVQRGLVWRVFADQPESTGAFPLVAESAEATPVFFLSPGGYVVHVTYGLATTAQRVVVGSVSRREAFALPAGGLRLQGDVENRAISAQKLTFDIFEGSFLQGRTSSQPYYRGAGAGEVILLPEGTYHVVSTYGDANAVVRADVNVVPGKLTDATMHHRAAQVTLKLVKDKGGEAQPDTQWTVITPGGDTIKESIGAFPLFILSEGDYTAIGRHDGRNYSRDFKVEAGRDQALEVMMQ</sequence>
<organism evidence="2 3">
    <name type="scientific">Xanthobacter agilis</name>
    <dbReference type="NCBI Taxonomy" id="47492"/>
    <lineage>
        <taxon>Bacteria</taxon>
        <taxon>Pseudomonadati</taxon>
        <taxon>Pseudomonadota</taxon>
        <taxon>Alphaproteobacteria</taxon>
        <taxon>Hyphomicrobiales</taxon>
        <taxon>Xanthobacteraceae</taxon>
        <taxon>Xanthobacter</taxon>
    </lineage>
</organism>
<reference evidence="2 3" key="1">
    <citation type="submission" date="2023-07" db="EMBL/GenBank/DDBJ databases">
        <title>Genomic Encyclopedia of Type Strains, Phase IV (KMG-IV): sequencing the most valuable type-strain genomes for metagenomic binning, comparative biology and taxonomic classification.</title>
        <authorList>
            <person name="Goeker M."/>
        </authorList>
    </citation>
    <scope>NUCLEOTIDE SEQUENCE [LARGE SCALE GENOMIC DNA]</scope>
    <source>
        <strain evidence="2 3">DSM 3770</strain>
    </source>
</reference>
<gene>
    <name evidence="2" type="ORF">QOZ94_000717</name>
</gene>
<proteinExistence type="predicted"/>
<name>A0ABU0L9Z5_XANAG</name>
<evidence type="ECO:0000256" key="1">
    <source>
        <dbReference type="SAM" id="MobiDB-lite"/>
    </source>
</evidence>
<accession>A0ABU0L9Z5</accession>
<dbReference type="RefSeq" id="WP_237346922.1">
    <property type="nucleotide sequence ID" value="NZ_JABWGX010000025.1"/>
</dbReference>
<feature type="compositionally biased region" description="Low complexity" evidence="1">
    <location>
        <begin position="73"/>
        <end position="84"/>
    </location>
</feature>
<protein>
    <submittedName>
        <fullName evidence="2">Uncharacterized protein</fullName>
    </submittedName>
</protein>
<dbReference type="Proteomes" id="UP001241747">
    <property type="component" value="Unassembled WGS sequence"/>
</dbReference>
<comment type="caution">
    <text evidence="2">The sequence shown here is derived from an EMBL/GenBank/DDBJ whole genome shotgun (WGS) entry which is preliminary data.</text>
</comment>
<feature type="region of interest" description="Disordered" evidence="1">
    <location>
        <begin position="54"/>
        <end position="91"/>
    </location>
</feature>
<dbReference type="EMBL" id="JAUSVY010000002">
    <property type="protein sequence ID" value="MDQ0503943.1"/>
    <property type="molecule type" value="Genomic_DNA"/>
</dbReference>
<evidence type="ECO:0000313" key="2">
    <source>
        <dbReference type="EMBL" id="MDQ0503943.1"/>
    </source>
</evidence>